<feature type="region of interest" description="Disordered" evidence="11">
    <location>
        <begin position="433"/>
        <end position="455"/>
    </location>
</feature>
<dbReference type="GO" id="GO:0030258">
    <property type="term" value="P:lipid modification"/>
    <property type="evidence" value="ECO:0007669"/>
    <property type="project" value="TreeGrafter"/>
</dbReference>
<sequence>MGIDDIIYIVLLLFAIGFGHVLKKIEDPEQRKWTASAVGFMIMLTVSGLHIIHPLFCIAINALIITYADKMKCHIFSFVFTFVYLFFFRTTIYFGIPYPPGHTNLIHMMLTLKLVGLSFEVHDTYKAKKNSSDKHEFLKQEPTPTDIFHYSLCYIGLLAGPYYRYRTYYDFIYSPYWKYTDCTKQMTKRFLLAPMAAVIYIVFLNLFPWEYGQSDEFVYERPLWYRILYMLPQFLTFRMRLMTGMVLSECSCIIAGLGAYPTTTRPRTGTGPQDYIKLLELDEHPEQLKKEDYNFDTVYNIDPWGVDFSPTVRTGMHCWNTTVQYWLAVYTYKRMSNKSLRTAFTMFISSYWHGVYIGYYLCLGSVPFYLPVEDIYDKLYRQPYSGTKRKIIDWIFWVPRLFAFSYMSLPFIYLYPDKIIRNWGCFLRKMHRKSSKDSQPKKELIEGEKDHVKSE</sequence>
<keyword evidence="4" id="KW-0808">Transferase</keyword>
<feature type="transmembrane region" description="Helical" evidence="12">
    <location>
        <begin position="35"/>
        <end position="68"/>
    </location>
</feature>
<feature type="transmembrane region" description="Helical" evidence="12">
    <location>
        <begin position="190"/>
        <end position="211"/>
    </location>
</feature>
<dbReference type="PANTHER" id="PTHR13906">
    <property type="entry name" value="PORCUPINE"/>
    <property type="match status" value="1"/>
</dbReference>
<comment type="similarity">
    <text evidence="3">Belongs to the membrane-bound acyltransferase family.</text>
</comment>
<organism evidence="13 14">
    <name type="scientific">Cloeon dipterum</name>
    <dbReference type="NCBI Taxonomy" id="197152"/>
    <lineage>
        <taxon>Eukaryota</taxon>
        <taxon>Metazoa</taxon>
        <taxon>Ecdysozoa</taxon>
        <taxon>Arthropoda</taxon>
        <taxon>Hexapoda</taxon>
        <taxon>Insecta</taxon>
        <taxon>Pterygota</taxon>
        <taxon>Palaeoptera</taxon>
        <taxon>Ephemeroptera</taxon>
        <taxon>Pisciforma</taxon>
        <taxon>Baetidae</taxon>
        <taxon>Cloeon</taxon>
    </lineage>
</organism>
<dbReference type="InterPro" id="IPR049941">
    <property type="entry name" value="LPLAT_7/PORCN-like"/>
</dbReference>
<dbReference type="GO" id="GO:0071617">
    <property type="term" value="F:lysophospholipid acyltransferase activity"/>
    <property type="evidence" value="ECO:0007669"/>
    <property type="project" value="TreeGrafter"/>
</dbReference>
<dbReference type="Proteomes" id="UP000494165">
    <property type="component" value="Unassembled WGS sequence"/>
</dbReference>
<keyword evidence="6 12" id="KW-1133">Transmembrane helix</keyword>
<dbReference type="EMBL" id="CADEPI010000007">
    <property type="protein sequence ID" value="CAB3361940.1"/>
    <property type="molecule type" value="Genomic_DNA"/>
</dbReference>
<dbReference type="Pfam" id="PF03062">
    <property type="entry name" value="MBOAT"/>
    <property type="match status" value="1"/>
</dbReference>
<dbReference type="GO" id="GO:0006661">
    <property type="term" value="P:phosphatidylinositol biosynthetic process"/>
    <property type="evidence" value="ECO:0007669"/>
    <property type="project" value="TreeGrafter"/>
</dbReference>
<keyword evidence="14" id="KW-1185">Reference proteome</keyword>
<dbReference type="GO" id="GO:0016020">
    <property type="term" value="C:membrane"/>
    <property type="evidence" value="ECO:0007669"/>
    <property type="project" value="UniProtKB-SubCell"/>
</dbReference>
<evidence type="ECO:0000256" key="5">
    <source>
        <dbReference type="ARBA" id="ARBA00022692"/>
    </source>
</evidence>
<comment type="caution">
    <text evidence="13">The sequence shown here is derived from an EMBL/GenBank/DDBJ whole genome shotgun (WGS) entry which is preliminary data.</text>
</comment>
<comment type="subcellular location">
    <subcellularLocation>
        <location evidence="1">Membrane</location>
        <topology evidence="1">Multi-pass membrane protein</topology>
    </subcellularLocation>
</comment>
<evidence type="ECO:0000256" key="6">
    <source>
        <dbReference type="ARBA" id="ARBA00022989"/>
    </source>
</evidence>
<comment type="pathway">
    <text evidence="2">Lipid metabolism; phospholipid metabolism.</text>
</comment>
<evidence type="ECO:0000256" key="12">
    <source>
        <dbReference type="SAM" id="Phobius"/>
    </source>
</evidence>
<gene>
    <name evidence="13" type="ORF">CLODIP_2_CD01695</name>
</gene>
<evidence type="ECO:0000256" key="3">
    <source>
        <dbReference type="ARBA" id="ARBA00010323"/>
    </source>
</evidence>
<evidence type="ECO:0000256" key="4">
    <source>
        <dbReference type="ARBA" id="ARBA00022679"/>
    </source>
</evidence>
<name>A0A8S1BYU1_9INSE</name>
<evidence type="ECO:0000256" key="8">
    <source>
        <dbReference type="ARBA" id="ARBA00023315"/>
    </source>
</evidence>
<keyword evidence="7 12" id="KW-0472">Membrane</keyword>
<reference evidence="13 14" key="1">
    <citation type="submission" date="2020-04" db="EMBL/GenBank/DDBJ databases">
        <authorList>
            <person name="Alioto T."/>
            <person name="Alioto T."/>
            <person name="Gomez Garrido J."/>
        </authorList>
    </citation>
    <scope>NUCLEOTIDE SEQUENCE [LARGE SCALE GENOMIC DNA]</scope>
</reference>
<dbReference type="AlphaFoldDB" id="A0A8S1BYU1"/>
<dbReference type="GO" id="GO:0044233">
    <property type="term" value="C:mitochondria-associated endoplasmic reticulum membrane contact site"/>
    <property type="evidence" value="ECO:0007669"/>
    <property type="project" value="TreeGrafter"/>
</dbReference>
<comment type="pathway">
    <text evidence="9">Phospholipid metabolism.</text>
</comment>
<feature type="transmembrane region" description="Helical" evidence="12">
    <location>
        <begin position="6"/>
        <end position="23"/>
    </location>
</feature>
<evidence type="ECO:0000256" key="11">
    <source>
        <dbReference type="SAM" id="MobiDB-lite"/>
    </source>
</evidence>
<evidence type="ECO:0000256" key="10">
    <source>
        <dbReference type="ARBA" id="ARBA00093678"/>
    </source>
</evidence>
<feature type="transmembrane region" description="Helical" evidence="12">
    <location>
        <begin position="74"/>
        <end position="96"/>
    </location>
</feature>
<evidence type="ECO:0000313" key="14">
    <source>
        <dbReference type="Proteomes" id="UP000494165"/>
    </source>
</evidence>
<dbReference type="InterPro" id="IPR004299">
    <property type="entry name" value="MBOAT_fam"/>
</dbReference>
<evidence type="ECO:0000256" key="7">
    <source>
        <dbReference type="ARBA" id="ARBA00023136"/>
    </source>
</evidence>
<dbReference type="PANTHER" id="PTHR13906:SF16">
    <property type="entry name" value="LYSOPHOSPHOLIPID ACYLTRANSFERASE 7"/>
    <property type="match status" value="1"/>
</dbReference>
<evidence type="ECO:0000256" key="2">
    <source>
        <dbReference type="ARBA" id="ARBA00005074"/>
    </source>
</evidence>
<accession>A0A8S1BYU1</accession>
<feature type="transmembrane region" description="Helical" evidence="12">
    <location>
        <begin position="394"/>
        <end position="415"/>
    </location>
</feature>
<feature type="compositionally biased region" description="Basic and acidic residues" evidence="11">
    <location>
        <begin position="435"/>
        <end position="455"/>
    </location>
</feature>
<evidence type="ECO:0000256" key="9">
    <source>
        <dbReference type="ARBA" id="ARBA00025707"/>
    </source>
</evidence>
<dbReference type="OrthoDB" id="7663182at2759"/>
<keyword evidence="8" id="KW-0012">Acyltransferase</keyword>
<evidence type="ECO:0000313" key="13">
    <source>
        <dbReference type="EMBL" id="CAB3361940.1"/>
    </source>
</evidence>
<proteinExistence type="inferred from homology"/>
<keyword evidence="5 12" id="KW-0812">Transmembrane</keyword>
<feature type="transmembrane region" description="Helical" evidence="12">
    <location>
        <begin position="343"/>
        <end position="370"/>
    </location>
</feature>
<protein>
    <recommendedName>
        <fullName evidence="10">Lysophospholipid acyltransferase 7</fullName>
    </recommendedName>
</protein>
<evidence type="ECO:0000256" key="1">
    <source>
        <dbReference type="ARBA" id="ARBA00004141"/>
    </source>
</evidence>